<sequence>MSSKDISLQRQLSATLLTGDLATCQRAVSEELKALPRSPFHIVLDLNITTDAEAFAEFFDNFFRQVANRFPIGAAYTEMNGFCINTDLWFCNLFAYQQYGGHDDYDWLARWQAEDPGAIAIEGLEPLQEVYGSPAFRDKNFYDACSVTDLLVVIKFQEFVHRASAHMKELKFPLLVTAHDYDFIHEVKPGR</sequence>
<accession>B9XF51</accession>
<dbReference type="AlphaFoldDB" id="B9XF51"/>
<evidence type="ECO:0000313" key="1">
    <source>
        <dbReference type="EMBL" id="EEF61549.1"/>
    </source>
</evidence>
<comment type="caution">
    <text evidence="1">The sequence shown here is derived from an EMBL/GenBank/DDBJ whole genome shotgun (WGS) entry which is preliminary data.</text>
</comment>
<dbReference type="EMBL" id="ABOX02000009">
    <property type="protein sequence ID" value="EEF61549.1"/>
    <property type="molecule type" value="Genomic_DNA"/>
</dbReference>
<reference evidence="1 2" key="1">
    <citation type="journal article" date="2011" name="J. Bacteriol.">
        <title>Genome sequence of 'Pedosphaera parvula' Ellin514, an aerobic Verrucomicrobial isolate from pasture soil.</title>
        <authorList>
            <person name="Kant R."/>
            <person name="van Passel M.W."/>
            <person name="Sangwan P."/>
            <person name="Palva A."/>
            <person name="Lucas S."/>
            <person name="Copeland A."/>
            <person name="Lapidus A."/>
            <person name="Glavina Del Rio T."/>
            <person name="Dalin E."/>
            <person name="Tice H."/>
            <person name="Bruce D."/>
            <person name="Goodwin L."/>
            <person name="Pitluck S."/>
            <person name="Chertkov O."/>
            <person name="Larimer F.W."/>
            <person name="Land M.L."/>
            <person name="Hauser L."/>
            <person name="Brettin T.S."/>
            <person name="Detter J.C."/>
            <person name="Han S."/>
            <person name="de Vos W.M."/>
            <person name="Janssen P.H."/>
            <person name="Smidt H."/>
        </authorList>
    </citation>
    <scope>NUCLEOTIDE SEQUENCE [LARGE SCALE GENOMIC DNA]</scope>
    <source>
        <strain evidence="1 2">Ellin514</strain>
    </source>
</reference>
<name>B9XF51_PEDPL</name>
<organism evidence="1 2">
    <name type="scientific">Pedosphaera parvula (strain Ellin514)</name>
    <dbReference type="NCBI Taxonomy" id="320771"/>
    <lineage>
        <taxon>Bacteria</taxon>
        <taxon>Pseudomonadati</taxon>
        <taxon>Verrucomicrobiota</taxon>
        <taxon>Pedosphaerae</taxon>
        <taxon>Pedosphaerales</taxon>
        <taxon>Pedosphaeraceae</taxon>
        <taxon>Pedosphaera</taxon>
    </lineage>
</organism>
<keyword evidence="2" id="KW-1185">Reference proteome</keyword>
<evidence type="ECO:0000313" key="2">
    <source>
        <dbReference type="Proteomes" id="UP000003688"/>
    </source>
</evidence>
<proteinExistence type="predicted"/>
<protein>
    <submittedName>
        <fullName evidence="1">Uncharacterized protein</fullName>
    </submittedName>
</protein>
<dbReference type="STRING" id="320771.Cflav_PD4227"/>
<gene>
    <name evidence="1" type="ORF">Cflav_PD4227</name>
</gene>
<dbReference type="Proteomes" id="UP000003688">
    <property type="component" value="Unassembled WGS sequence"/>
</dbReference>